<dbReference type="GO" id="GO:0005524">
    <property type="term" value="F:ATP binding"/>
    <property type="evidence" value="ECO:0007669"/>
    <property type="project" value="InterPro"/>
</dbReference>
<dbReference type="SUPFAM" id="SSF52540">
    <property type="entry name" value="P-loop containing nucleoside triphosphate hydrolases"/>
    <property type="match status" value="1"/>
</dbReference>
<keyword evidence="3" id="KW-0378">Hydrolase</keyword>
<evidence type="ECO:0000259" key="2">
    <source>
        <dbReference type="PROSITE" id="PS51194"/>
    </source>
</evidence>
<feature type="domain" description="Helicase ATP-binding" evidence="1">
    <location>
        <begin position="66"/>
        <end position="228"/>
    </location>
</feature>
<dbReference type="InterPro" id="IPR001650">
    <property type="entry name" value="Helicase_C-like"/>
</dbReference>
<organism evidence="3">
    <name type="scientific">Chelativorans sp. (strain BNC1)</name>
    <dbReference type="NCBI Taxonomy" id="266779"/>
    <lineage>
        <taxon>Bacteria</taxon>
        <taxon>Pseudomonadati</taxon>
        <taxon>Pseudomonadota</taxon>
        <taxon>Alphaproteobacteria</taxon>
        <taxon>Hyphomicrobiales</taxon>
        <taxon>Phyllobacteriaceae</taxon>
        <taxon>Chelativorans</taxon>
    </lineage>
</organism>
<dbReference type="PROSITE" id="PS51192">
    <property type="entry name" value="HELICASE_ATP_BIND_1"/>
    <property type="match status" value="1"/>
</dbReference>
<accession>Q11AJ2</accession>
<dbReference type="Gene3D" id="3.40.50.300">
    <property type="entry name" value="P-loop containing nucleotide triphosphate hydrolases"/>
    <property type="match status" value="2"/>
</dbReference>
<dbReference type="SMART" id="SM00490">
    <property type="entry name" value="HELICc"/>
    <property type="match status" value="1"/>
</dbReference>
<name>Q11AJ2_CHESB</name>
<dbReference type="Pfam" id="PF00271">
    <property type="entry name" value="Helicase_C"/>
    <property type="match status" value="1"/>
</dbReference>
<keyword evidence="3" id="KW-0547">Nucleotide-binding</keyword>
<dbReference type="AlphaFoldDB" id="Q11AJ2"/>
<dbReference type="InterPro" id="IPR006935">
    <property type="entry name" value="Helicase/UvrB_N"/>
</dbReference>
<keyword evidence="3" id="KW-0347">Helicase</keyword>
<proteinExistence type="predicted"/>
<geneLocation type="plasmid" evidence="3">
    <name>3</name>
</geneLocation>
<dbReference type="GO" id="GO:0016787">
    <property type="term" value="F:hydrolase activity"/>
    <property type="evidence" value="ECO:0007669"/>
    <property type="project" value="InterPro"/>
</dbReference>
<dbReference type="PANTHER" id="PTHR47396:SF1">
    <property type="entry name" value="ATP-DEPENDENT HELICASE IRC3-RELATED"/>
    <property type="match status" value="1"/>
</dbReference>
<keyword evidence="3" id="KW-0067">ATP-binding</keyword>
<dbReference type="InterPro" id="IPR014001">
    <property type="entry name" value="Helicase_ATP-bd"/>
</dbReference>
<dbReference type="HOGENOM" id="CLU_024175_2_0_5"/>
<keyword evidence="3" id="KW-0614">Plasmid</keyword>
<dbReference type="InterPro" id="IPR050742">
    <property type="entry name" value="Helicase_Restrict-Modif_Enz"/>
</dbReference>
<dbReference type="GO" id="GO:0003677">
    <property type="term" value="F:DNA binding"/>
    <property type="evidence" value="ECO:0007669"/>
    <property type="project" value="InterPro"/>
</dbReference>
<protein>
    <submittedName>
        <fullName evidence="3">Helicase-like</fullName>
    </submittedName>
</protein>
<reference evidence="3" key="1">
    <citation type="submission" date="2006-06" db="EMBL/GenBank/DDBJ databases">
        <title>Complete sequence of 3 of Chelativorans sp. BNC1.</title>
        <authorList>
            <consortium name="US DOE Joint Genome Institute"/>
            <person name="Copeland A."/>
            <person name="Lucas S."/>
            <person name="Lapidus A."/>
            <person name="Barry K."/>
            <person name="Detter J.C."/>
            <person name="Glavina del Rio T."/>
            <person name="Hammon N."/>
            <person name="Israni S."/>
            <person name="Dalin E."/>
            <person name="Tice H."/>
            <person name="Pitluck S."/>
            <person name="Chertkov O."/>
            <person name="Brettin T."/>
            <person name="Bruce D."/>
            <person name="Han C."/>
            <person name="Tapia R."/>
            <person name="Gilna P."/>
            <person name="Schmutz J."/>
            <person name="Larimer F."/>
            <person name="Land M."/>
            <person name="Hauser L."/>
            <person name="Kyrpides N."/>
            <person name="Mikhailova N."/>
            <person name="Richardson P."/>
        </authorList>
    </citation>
    <scope>NUCLEOTIDE SEQUENCE</scope>
    <source>
        <strain evidence="3">BNC1</strain>
        <plasmid evidence="3">3</plasmid>
    </source>
</reference>
<evidence type="ECO:0000313" key="3">
    <source>
        <dbReference type="EMBL" id="ABG65583.1"/>
    </source>
</evidence>
<dbReference type="SMART" id="SM00487">
    <property type="entry name" value="DEXDc"/>
    <property type="match status" value="1"/>
</dbReference>
<dbReference type="GO" id="GO:0005829">
    <property type="term" value="C:cytosol"/>
    <property type="evidence" value="ECO:0007669"/>
    <property type="project" value="TreeGrafter"/>
</dbReference>
<dbReference type="PANTHER" id="PTHR47396">
    <property type="entry name" value="TYPE I RESTRICTION ENZYME ECOKI R PROTEIN"/>
    <property type="match status" value="1"/>
</dbReference>
<feature type="domain" description="Helicase C-terminal" evidence="2">
    <location>
        <begin position="307"/>
        <end position="448"/>
    </location>
</feature>
<dbReference type="Pfam" id="PF04851">
    <property type="entry name" value="ResIII"/>
    <property type="match status" value="1"/>
</dbReference>
<dbReference type="GO" id="GO:0004386">
    <property type="term" value="F:helicase activity"/>
    <property type="evidence" value="ECO:0007669"/>
    <property type="project" value="UniProtKB-KW"/>
</dbReference>
<dbReference type="InterPro" id="IPR027417">
    <property type="entry name" value="P-loop_NTPase"/>
</dbReference>
<dbReference type="OrthoDB" id="5194627at2"/>
<dbReference type="KEGG" id="mes:Meso_4564"/>
<evidence type="ECO:0000259" key="1">
    <source>
        <dbReference type="PROSITE" id="PS51192"/>
    </source>
</evidence>
<dbReference type="EMBL" id="CP000392">
    <property type="protein sequence ID" value="ABG65583.1"/>
    <property type="molecule type" value="Genomic_DNA"/>
</dbReference>
<gene>
    <name evidence="3" type="ordered locus">Meso_4564</name>
</gene>
<sequence length="453" mass="51109">MRVQNEQERFNLIWNNGDINLRVYDLPDAVRRNLIEFTSRTARPYPAPPAEAEGGAVRWEHQRDAVAAFLKAKAGILEMATGTGKTRTALTIAEELQARGEIKTAVVAAYGTDLLDQWHKELVRRTTMPVFRAYERHHEAQSFLNDPDGAILLASRQSLADILPKLRAGAFAKALLICDEVHGMGSPSLVASLAGRLRPFAYRLGLSATPEREYDGDGNRFIEDEIGPVIFEFGLKDAIQKGILCGFDYVELEYEFSDEDRAALALAIRRYHAKARAGDAPPIEALYQDIARIRKLSQEKIPPFRSYVREHPEVLQRSLIFVETAEYGLLVQDILMAQHVDFHTYYGDDDRANLGRFARGELGCLVTCHRISEGIDIQSVNNIVLFASARARLETVQRLGRCLRIDPNNTEKRATVVDFIRVEHDDQNDPTGELSADEERRDWFRDLSASKQT</sequence>
<dbReference type="PROSITE" id="PS51194">
    <property type="entry name" value="HELICASE_CTER"/>
    <property type="match status" value="1"/>
</dbReference>